<protein>
    <recommendedName>
        <fullName evidence="1">DUF4283 domain-containing protein</fullName>
    </recommendedName>
</protein>
<evidence type="ECO:0000313" key="2">
    <source>
        <dbReference type="EMBL" id="OIT02114.1"/>
    </source>
</evidence>
<evidence type="ECO:0000259" key="1">
    <source>
        <dbReference type="Pfam" id="PF14111"/>
    </source>
</evidence>
<feature type="domain" description="DUF4283" evidence="1">
    <location>
        <begin position="133"/>
        <end position="216"/>
    </location>
</feature>
<evidence type="ECO:0000313" key="3">
    <source>
        <dbReference type="Proteomes" id="UP000187609"/>
    </source>
</evidence>
<dbReference type="InterPro" id="IPR025558">
    <property type="entry name" value="DUF4283"/>
</dbReference>
<dbReference type="PANTHER" id="PTHR33233:SF14">
    <property type="entry name" value="ENDONUCLEASE_EXONUCLEASE_PHOSPHATASE"/>
    <property type="match status" value="1"/>
</dbReference>
<sequence>MAKGQPERYRTRHRLRLADVADEIVTVIAMHVATAQLEQSRILKAQAEMERLVATAPPAGKLTSPLVLAVNPQKFELTKQPPPPMEEKKTWVNLFTGNRLAPKGINMQLIAPVIKNGVKMVQFDKAEIEKEFETWKYALILYVVRDSPTIGAVTRFLGSQWTFQHKPHIYFHNDDCFVIRFYGCGDRDGVMMSTPYMLNSKPVIVKPWSAKFNFSEEIFKTIPLRALLYVRMNAPLKSKDVPIPPILEVPSEEIEGVPENEKDGWTTVKGKAAARPQVIGKSSQYLVDDENGFNPMRGTSFQQVLQVASGKESLLTPTTITNDYCYLEC</sequence>
<organism evidence="2 3">
    <name type="scientific">Nicotiana attenuata</name>
    <name type="common">Coyote tobacco</name>
    <dbReference type="NCBI Taxonomy" id="49451"/>
    <lineage>
        <taxon>Eukaryota</taxon>
        <taxon>Viridiplantae</taxon>
        <taxon>Streptophyta</taxon>
        <taxon>Embryophyta</taxon>
        <taxon>Tracheophyta</taxon>
        <taxon>Spermatophyta</taxon>
        <taxon>Magnoliopsida</taxon>
        <taxon>eudicotyledons</taxon>
        <taxon>Gunneridae</taxon>
        <taxon>Pentapetalae</taxon>
        <taxon>asterids</taxon>
        <taxon>lamiids</taxon>
        <taxon>Solanales</taxon>
        <taxon>Solanaceae</taxon>
        <taxon>Nicotianoideae</taxon>
        <taxon>Nicotianeae</taxon>
        <taxon>Nicotiana</taxon>
    </lineage>
</organism>
<accession>A0A1J6IC27</accession>
<dbReference type="AlphaFoldDB" id="A0A1J6IC27"/>
<gene>
    <name evidence="2" type="ORF">A4A49_52184</name>
</gene>
<dbReference type="EMBL" id="MJEQ01037188">
    <property type="protein sequence ID" value="OIT02114.1"/>
    <property type="molecule type" value="Genomic_DNA"/>
</dbReference>
<keyword evidence="3" id="KW-1185">Reference proteome</keyword>
<dbReference type="Proteomes" id="UP000187609">
    <property type="component" value="Unassembled WGS sequence"/>
</dbReference>
<dbReference type="Pfam" id="PF14111">
    <property type="entry name" value="DUF4283"/>
    <property type="match status" value="1"/>
</dbReference>
<proteinExistence type="predicted"/>
<dbReference type="Gramene" id="OIT02114">
    <property type="protein sequence ID" value="OIT02114"/>
    <property type="gene ID" value="A4A49_52184"/>
</dbReference>
<dbReference type="PANTHER" id="PTHR33233">
    <property type="entry name" value="ENDONUCLEASE/EXONUCLEASE/PHOSPHATASE"/>
    <property type="match status" value="1"/>
</dbReference>
<reference evidence="2" key="1">
    <citation type="submission" date="2016-11" db="EMBL/GenBank/DDBJ databases">
        <title>The genome of Nicotiana attenuata.</title>
        <authorList>
            <person name="Xu S."/>
            <person name="Brockmoeller T."/>
            <person name="Gaquerel E."/>
            <person name="Navarro A."/>
            <person name="Kuhl H."/>
            <person name="Gase K."/>
            <person name="Ling Z."/>
            <person name="Zhou W."/>
            <person name="Kreitzer C."/>
            <person name="Stanke M."/>
            <person name="Tang H."/>
            <person name="Lyons E."/>
            <person name="Pandey P."/>
            <person name="Pandey S.P."/>
            <person name="Timmermann B."/>
            <person name="Baldwin I.T."/>
        </authorList>
    </citation>
    <scope>NUCLEOTIDE SEQUENCE [LARGE SCALE GENOMIC DNA]</scope>
    <source>
        <strain evidence="2">UT</strain>
    </source>
</reference>
<comment type="caution">
    <text evidence="2">The sequence shown here is derived from an EMBL/GenBank/DDBJ whole genome shotgun (WGS) entry which is preliminary data.</text>
</comment>
<name>A0A1J6IC27_NICAT</name>